<evidence type="ECO:0008006" key="3">
    <source>
        <dbReference type="Google" id="ProtNLM"/>
    </source>
</evidence>
<accession>A0A2T1NAR1</accession>
<dbReference type="EMBL" id="PXOT01000024">
    <property type="protein sequence ID" value="PSG89195.1"/>
    <property type="molecule type" value="Genomic_DNA"/>
</dbReference>
<gene>
    <name evidence="1" type="ORF">C7H61_09575</name>
</gene>
<protein>
    <recommendedName>
        <fullName evidence="3">Cytochrome c</fullName>
    </recommendedName>
</protein>
<dbReference type="Proteomes" id="UP000238430">
    <property type="component" value="Unassembled WGS sequence"/>
</dbReference>
<dbReference type="OrthoDB" id="982229at2"/>
<dbReference type="PROSITE" id="PS51257">
    <property type="entry name" value="PROKAR_LIPOPROTEIN"/>
    <property type="match status" value="1"/>
</dbReference>
<dbReference type="RefSeq" id="WP_106679238.1">
    <property type="nucleotide sequence ID" value="NZ_JACHWV010000003.1"/>
</dbReference>
<evidence type="ECO:0000313" key="1">
    <source>
        <dbReference type="EMBL" id="PSG89195.1"/>
    </source>
</evidence>
<evidence type="ECO:0000313" key="2">
    <source>
        <dbReference type="Proteomes" id="UP000238430"/>
    </source>
</evidence>
<organism evidence="1 2">
    <name type="scientific">Mesoflavibacter zeaxanthinifaciens subsp. sabulilitoris</name>
    <dbReference type="NCBI Taxonomy" id="1520893"/>
    <lineage>
        <taxon>Bacteria</taxon>
        <taxon>Pseudomonadati</taxon>
        <taxon>Bacteroidota</taxon>
        <taxon>Flavobacteriia</taxon>
        <taxon>Flavobacteriales</taxon>
        <taxon>Flavobacteriaceae</taxon>
        <taxon>Mesoflavibacter</taxon>
    </lineage>
</organism>
<name>A0A2T1NAR1_9FLAO</name>
<sequence>MKSIFYPLIVFILFACHDKKDQAQTTEKAEKVYDMYTPSEMANLMNEMYTYNEQLKKDIIDGKIPTEFPEKFLNIHTAQLSDFKSRNETFKSFSNLYIQAEKEVFNPNSKVPLETRFNTAIGICISCHTTECTGPIPRIKKLIIK</sequence>
<dbReference type="AlphaFoldDB" id="A0A2T1NAR1"/>
<keyword evidence="2" id="KW-1185">Reference proteome</keyword>
<reference evidence="1 2" key="1">
    <citation type="submission" date="2018-03" db="EMBL/GenBank/DDBJ databases">
        <title>Mesoflavibacter sp. HG37 and Mesoflavibacter sp. HG96 sp.nov., two marine bacteria isolated from seawater of Western Pacific Ocean.</title>
        <authorList>
            <person name="Cheng H."/>
            <person name="Wu Y.-H."/>
            <person name="Guo L.-L."/>
            <person name="Xu X.-W."/>
        </authorList>
    </citation>
    <scope>NUCLEOTIDE SEQUENCE [LARGE SCALE GENOMIC DNA]</scope>
    <source>
        <strain evidence="1 2">KCTC 42117</strain>
    </source>
</reference>
<comment type="caution">
    <text evidence="1">The sequence shown here is derived from an EMBL/GenBank/DDBJ whole genome shotgun (WGS) entry which is preliminary data.</text>
</comment>
<proteinExistence type="predicted"/>